<reference evidence="1 2" key="1">
    <citation type="submission" date="2022-06" db="EMBL/GenBank/DDBJ databases">
        <title>Leptospira isolates from biofilms formed at urban environments.</title>
        <authorList>
            <person name="Ribeiro P.S."/>
            <person name="Sousa T."/>
            <person name="Carvalho N."/>
            <person name="Aburjaile F."/>
            <person name="Neves F."/>
            <person name="Oliveira D."/>
            <person name="Blanco L."/>
            <person name="Lima J."/>
            <person name="Costa F."/>
            <person name="Brenig B."/>
            <person name="Soares S."/>
            <person name="Ramos R."/>
            <person name="Goes-Neto A."/>
            <person name="Matiuzzi M."/>
            <person name="Azevedo V."/>
            <person name="Ristow P."/>
        </authorList>
    </citation>
    <scope>NUCLEOTIDE SEQUENCE [LARGE SCALE GENOMIC DNA]</scope>
    <source>
        <strain evidence="1 2">VSF25</strain>
    </source>
</reference>
<name>A0ABT3LWR9_9LEPT</name>
<sequence length="1963" mass="220010">MLSYHIWLRAISICILSYYLLSSNVIFSQTLQDSWKIPSYQANEYADLYGRLYFSSSLQDWEEGVESVLTDAIVSWQAEANYQIDEILRKETGEDAFVTNEGYVDERRRSLFSEASVFYTEWERNLVNDYFFNKNSFLEKLETGKVDALYFQRIGQESIYESYTQEELLLHENREKILKAANEWEYQWEKTKQEGLDSFASSLEALDEDYLKYISNLQETENQFIGNLNAIDEYRQTVYTALSSMIQQMKDGIEGSCEITTGCLYRNYDGSYNEAGKIFSKLITDISEVLSSNEKDPDLLFTNVATKMRDFLADESNKAFVEQTYYKDRIYTYQTGLQINLNNSKSSFNLSEAEWFLRNQNYNQLSSDVKYENWGYIPGDVGAFAGIQDSELQSFFRSIHNADYNQLTDIINAKLGDGRRVQNLINANLYTDAFHFLNNFSIMGVGVPFEQAYHVEGNLILDGKSKYGFWQAERNLTIFTPGTFSYQMGAIGYSVLFEMYDDTSYNTSLYWDSNFSQLNQQNKSFTDKLLPAITHWESRVKEYSDSFKNWTNAREGLIEEAKLEYQKNRINLETTKENWLQKLELENENGWKSWSEFYEKGDVTTNVSNFEPLQFESNFKTIQDQGKLLEFRNESLLGNDLSEVKFGQSSLIETFQRTVIGVNQYASVVQMNHELEEFQKKEQNKLINQYVYGLNTEVIGDRKLSKEEMIIVGSADYKNLTDEEKSNFGKCYEDPTISQCSGLLKKEYVVSDPGKNGNITISKEIYNGMLGSRNQEGEYEASMSVVSKQISLSSIGKIQGVDRKDFFTEWTEEDWEALQNRKNQIADTFVTKSLKKDQNQLITNLNAIESLNENNYKKYVTKKESQENIDSFVQDMAIAYLTGGVAGVKASLKGKVESSINTEIAKVWIKATGGDENQIQLASMAIDFMRGRLSERKIKAREQYVSIKNPIQSIETVVRNTISYTIQGIDTLTNGLGSVPINLAMSGIMALTKELAGEKKYNKLNQQISGSKTRLEEIKRNEDQLIESSASISIARATGMPIETISNLVGDIRGKQKAKKADKAMSKNILSDIGTKITGAFGGILKTAVVAIGIPEDQIYSIMSDAHKFINSGNTNRNSDSINNFGYTLQTIGLQANWTKYQSSNLDLKNKNAVATDIGKTLIAKELSKAYGIDESFVRQSLDAAYGKYQKKKLEGKAQNSAIRQTVVNAASIAITMGANGVWGSAKSALSKVGKFANVLTKGVIPATARVGQVITSTILQTAAGSHEGKKGATAGLINGSLLGLTDKFGKIQSGLFKGMMPGIGVTYSEQNGWGGTVGIGNSINNVSYSLSERGNSSLQFSQAIAKGLQFVTDFTSNQSYKFGLNYNPSGEGPRNNWNFSMIYDLKGSGLSGSLGFTDPNSKLGAISNIDQNGLSHTSTLQGVNLGTNSNDGFQLEEFNFANQNINMAQDTSDITDQNGNVIENEGDSPLSDIASQIGLFGSLLLGGFGTLNLLRNRISGGSSFLQVGSDIGKMNFESNSDRSILRRFTDPIQKGLFWFGESVSRYSDSFTPEPSNQKVGNSKVPLSAKEIDRISKLKTSIIDDYKKDSRLDTEKKLYELKQAGVDTTEIEAAIKVKRGGKDVPMSKAVERSFNEYKRLRESRSVRPIGSEVVEYVSSSDALSKVNIEFDPKKESSEAYVKRLGDEICKYSQDVDLSTNELVSLHSANVAKLLGDNLMNKIKYNQSQLIDGKEDVSAVNTVDENGFRKISETDCIRYIGAVLFGAGLTEKGSFANLNSDVYLTPEEMERMASEYKAGYVHKNGVEYFRQAGSFSNLISERLTTESELKSHKAKGVIPDLKVGTIGITRKMETVEGTKRDAMKSDHIYIIIGKKFNPNLGVTEYLISESAGGKGVQNRWIRVETNARIKEIYHSKLLGENFSATEIKIKMKNFKLPNSESDYLTRSEFYELKPQSRELYESSN</sequence>
<evidence type="ECO:0000313" key="2">
    <source>
        <dbReference type="Proteomes" id="UP001209737"/>
    </source>
</evidence>
<evidence type="ECO:0000313" key="1">
    <source>
        <dbReference type="EMBL" id="MCW7461945.1"/>
    </source>
</evidence>
<organism evidence="1 2">
    <name type="scientific">Leptospira limi</name>
    <dbReference type="NCBI Taxonomy" id="2950023"/>
    <lineage>
        <taxon>Bacteria</taxon>
        <taxon>Pseudomonadati</taxon>
        <taxon>Spirochaetota</taxon>
        <taxon>Spirochaetia</taxon>
        <taxon>Leptospirales</taxon>
        <taxon>Leptospiraceae</taxon>
        <taxon>Leptospira</taxon>
    </lineage>
</organism>
<dbReference type="InterPro" id="IPR030885">
    <property type="entry name" value="Lepto_longest"/>
</dbReference>
<accession>A0ABT3LWR9</accession>
<proteinExistence type="predicted"/>
<protein>
    <submittedName>
        <fullName evidence="1">TIGR04388 family protein</fullName>
    </submittedName>
</protein>
<dbReference type="RefSeq" id="WP_265374952.1">
    <property type="nucleotide sequence ID" value="NZ_JAMQPV010000001.1"/>
</dbReference>
<comment type="caution">
    <text evidence="1">The sequence shown here is derived from an EMBL/GenBank/DDBJ whole genome shotgun (WGS) entry which is preliminary data.</text>
</comment>
<keyword evidence="2" id="KW-1185">Reference proteome</keyword>
<dbReference type="EMBL" id="JAMQPV010000001">
    <property type="protein sequence ID" value="MCW7461945.1"/>
    <property type="molecule type" value="Genomic_DNA"/>
</dbReference>
<dbReference type="NCBIfam" id="TIGR04388">
    <property type="entry name" value="Lepto_longest"/>
    <property type="match status" value="1"/>
</dbReference>
<gene>
    <name evidence="1" type="ORF">ND812_07570</name>
</gene>
<dbReference type="Proteomes" id="UP001209737">
    <property type="component" value="Unassembled WGS sequence"/>
</dbReference>